<reference evidence="2 3" key="1">
    <citation type="submission" date="2016-02" db="EMBL/GenBank/DDBJ databases">
        <title>Genome sequence of Clostridium colicanis DSM 13634.</title>
        <authorList>
            <person name="Poehlein A."/>
            <person name="Daniel R."/>
        </authorList>
    </citation>
    <scope>NUCLEOTIDE SEQUENCE [LARGE SCALE GENOMIC DNA]</scope>
    <source>
        <strain evidence="2 3">DSM 13634</strain>
    </source>
</reference>
<proteinExistence type="predicted"/>
<dbReference type="InterPro" id="IPR006640">
    <property type="entry name" value="SprT-like_domain"/>
</dbReference>
<name>A0A151AN00_9CLOT</name>
<evidence type="ECO:0000259" key="1">
    <source>
        <dbReference type="Pfam" id="PF10263"/>
    </source>
</evidence>
<dbReference type="RefSeq" id="WP_061858292.1">
    <property type="nucleotide sequence ID" value="NZ_LTBB01000006.1"/>
</dbReference>
<dbReference type="GO" id="GO:0006950">
    <property type="term" value="P:response to stress"/>
    <property type="evidence" value="ECO:0007669"/>
    <property type="project" value="UniProtKB-ARBA"/>
</dbReference>
<accession>A0A151AN00</accession>
<keyword evidence="3" id="KW-1185">Reference proteome</keyword>
<dbReference type="STRING" id="1121305.CLCOL_14440"/>
<protein>
    <recommendedName>
        <fullName evidence="1">SprT-like domain-containing protein</fullName>
    </recommendedName>
</protein>
<dbReference type="AlphaFoldDB" id="A0A151AN00"/>
<gene>
    <name evidence="2" type="ORF">CLCOL_14440</name>
</gene>
<dbReference type="Proteomes" id="UP000075374">
    <property type="component" value="Unassembled WGS sequence"/>
</dbReference>
<organism evidence="2 3">
    <name type="scientific">Clostridium colicanis DSM 13634</name>
    <dbReference type="NCBI Taxonomy" id="1121305"/>
    <lineage>
        <taxon>Bacteria</taxon>
        <taxon>Bacillati</taxon>
        <taxon>Bacillota</taxon>
        <taxon>Clostridia</taxon>
        <taxon>Eubacteriales</taxon>
        <taxon>Clostridiaceae</taxon>
        <taxon>Clostridium</taxon>
    </lineage>
</organism>
<comment type="caution">
    <text evidence="2">The sequence shown here is derived from an EMBL/GenBank/DDBJ whole genome shotgun (WGS) entry which is preliminary data.</text>
</comment>
<evidence type="ECO:0000313" key="3">
    <source>
        <dbReference type="Proteomes" id="UP000075374"/>
    </source>
</evidence>
<dbReference type="PATRIC" id="fig|1121305.3.peg.1450"/>
<feature type="domain" description="SprT-like" evidence="1">
    <location>
        <begin position="50"/>
        <end position="172"/>
    </location>
</feature>
<dbReference type="Pfam" id="PF10263">
    <property type="entry name" value="SprT-like"/>
    <property type="match status" value="1"/>
</dbReference>
<sequence length="250" mass="29611">MKKKELIKIIYLESEIENKRHLLRSEFIYRSNNIKHGQISKISAEDLELLFNLYDKYFFNDYFKKFFKGTLDFSLSKRMSRSAGKTIIPKINPILEEEKQRYEIRIGVTFLFQYYELDREKIVAGVKTEDSLHALLMVFEHEIIHLIEFYIFGSSSCKNKRFKTIAKNIFNHKDVYHSLPTSREIVHESLGIKIGDKVSFLHEEEIKNGIVNRINKRATIMVLDSRGNYIDGQGNRCIKYYVPLNKIRKI</sequence>
<evidence type="ECO:0000313" key="2">
    <source>
        <dbReference type="EMBL" id="KYH29004.1"/>
    </source>
</evidence>
<dbReference type="EMBL" id="LTBB01000006">
    <property type="protein sequence ID" value="KYH29004.1"/>
    <property type="molecule type" value="Genomic_DNA"/>
</dbReference>